<protein>
    <submittedName>
        <fullName evidence="4">Parvulin-like peptidyl-prolyl cis-trans isomerase protein</fullName>
    </submittedName>
</protein>
<feature type="domain" description="PpiC" evidence="3">
    <location>
        <begin position="92"/>
        <end position="166"/>
    </location>
</feature>
<comment type="caution">
    <text evidence="4">The sequence shown here is derived from an EMBL/GenBank/DDBJ whole genome shotgun (WGS) entry which is preliminary data.</text>
</comment>
<dbReference type="RefSeq" id="WP_115816732.1">
    <property type="nucleotide sequence ID" value="NZ_CANKZP010000002.1"/>
</dbReference>
<evidence type="ECO:0000313" key="4">
    <source>
        <dbReference type="EMBL" id="RED45431.1"/>
    </source>
</evidence>
<evidence type="ECO:0000256" key="2">
    <source>
        <dbReference type="SAM" id="SignalP"/>
    </source>
</evidence>
<accession>A0A3D9H8D7</accession>
<proteinExistence type="predicted"/>
<organism evidence="4 5">
    <name type="scientific">Winogradskyella eximia</name>
    <dbReference type="NCBI Taxonomy" id="262006"/>
    <lineage>
        <taxon>Bacteria</taxon>
        <taxon>Pseudomonadati</taxon>
        <taxon>Bacteroidota</taxon>
        <taxon>Flavobacteriia</taxon>
        <taxon>Flavobacteriales</taxon>
        <taxon>Flavobacteriaceae</taxon>
        <taxon>Winogradskyella</taxon>
    </lineage>
</organism>
<dbReference type="EMBL" id="QRDV01000002">
    <property type="protein sequence ID" value="RED45431.1"/>
    <property type="molecule type" value="Genomic_DNA"/>
</dbReference>
<evidence type="ECO:0000259" key="3">
    <source>
        <dbReference type="PROSITE" id="PS50198"/>
    </source>
</evidence>
<dbReference type="PROSITE" id="PS50198">
    <property type="entry name" value="PPIC_PPIASE_2"/>
    <property type="match status" value="1"/>
</dbReference>
<dbReference type="Gene3D" id="3.10.50.40">
    <property type="match status" value="1"/>
</dbReference>
<dbReference type="OrthoDB" id="1348210at2"/>
<keyword evidence="2" id="KW-0732">Signal</keyword>
<dbReference type="Pfam" id="PF13616">
    <property type="entry name" value="Rotamase_3"/>
    <property type="match status" value="1"/>
</dbReference>
<gene>
    <name evidence="4" type="ORF">DFQ10_102300</name>
</gene>
<keyword evidence="1" id="KW-0697">Rotamase</keyword>
<evidence type="ECO:0000313" key="5">
    <source>
        <dbReference type="Proteomes" id="UP000256980"/>
    </source>
</evidence>
<sequence length="210" mass="24145">MKHLFTLLLFIPLFGFSQMALEQQLDSISTSDEATSFLKENKPKQGKLFTFNKEKHKTRLANDLFNLSKGGKKVIRTDFKKTYYKVIDKAEVDYIKFNIIVIDASKTTVEEAIEKRDKVLAQYKEGYRFKDLAKHYSTGRTAKKGGDTGWIKAGEMSAAFDEVAFNENHAIDDIFSIDDIENKKYYLAVKTENKTPIEEIVVLKFSENIE</sequence>
<evidence type="ECO:0000256" key="1">
    <source>
        <dbReference type="PROSITE-ProRule" id="PRU00278"/>
    </source>
</evidence>
<keyword evidence="1 4" id="KW-0413">Isomerase</keyword>
<reference evidence="4 5" key="1">
    <citation type="submission" date="2018-07" db="EMBL/GenBank/DDBJ databases">
        <title>Genomic Encyclopedia of Type Strains, Phase III (KMG-III): the genomes of soil and plant-associated and newly described type strains.</title>
        <authorList>
            <person name="Whitman W."/>
        </authorList>
    </citation>
    <scope>NUCLEOTIDE SEQUENCE [LARGE SCALE GENOMIC DNA]</scope>
    <source>
        <strain evidence="4 5">CECT 7946</strain>
    </source>
</reference>
<feature type="signal peptide" evidence="2">
    <location>
        <begin position="1"/>
        <end position="22"/>
    </location>
</feature>
<dbReference type="Proteomes" id="UP000256980">
    <property type="component" value="Unassembled WGS sequence"/>
</dbReference>
<dbReference type="AlphaFoldDB" id="A0A3D9H8D7"/>
<dbReference type="InterPro" id="IPR046357">
    <property type="entry name" value="PPIase_dom_sf"/>
</dbReference>
<keyword evidence="5" id="KW-1185">Reference proteome</keyword>
<name>A0A3D9H8D7_9FLAO</name>
<dbReference type="GO" id="GO:0003755">
    <property type="term" value="F:peptidyl-prolyl cis-trans isomerase activity"/>
    <property type="evidence" value="ECO:0007669"/>
    <property type="project" value="UniProtKB-KW"/>
</dbReference>
<dbReference type="InterPro" id="IPR000297">
    <property type="entry name" value="PPIase_PpiC"/>
</dbReference>
<feature type="chain" id="PRO_5017713791" evidence="2">
    <location>
        <begin position="23"/>
        <end position="210"/>
    </location>
</feature>
<dbReference type="SUPFAM" id="SSF54534">
    <property type="entry name" value="FKBP-like"/>
    <property type="match status" value="1"/>
</dbReference>